<sequence>MFTSAQFLVTLALLIPGRVSFLGRYTGISNSTWDYGFNVAVGLGSYGTDFYVTQAPDKGVTVFESNANNQIFFTVTDYIGSPSDLHFGSQHVAYTADGFNTVYKLSGVKEDDHVQARVHCRISPTDTIVDITKANNVGSGVFFVAANRYAKENYAKGVVWVCAPAPAIPYVQAILSEEISSLDSSPDDKLIYILTKSNQTGKRIVKLDSSKKPSGEEQQMPTLVSLSSKYAFQNGRVRVDKKGNIYAAWMKKKFIHSFNPQGNLLNTYYFPFVVEHLAIGGGSNHTLAGSGRSTNYASGRTPYSSTYLHSI</sequence>
<dbReference type="EMBL" id="QTSX02002858">
    <property type="protein sequence ID" value="KAJ9074441.1"/>
    <property type="molecule type" value="Genomic_DNA"/>
</dbReference>
<gene>
    <name evidence="1" type="ORF">DSO57_1006402</name>
</gene>
<name>A0ACC2TJ82_9FUNG</name>
<comment type="caution">
    <text evidence="1">The sequence shown here is derived from an EMBL/GenBank/DDBJ whole genome shotgun (WGS) entry which is preliminary data.</text>
</comment>
<protein>
    <submittedName>
        <fullName evidence="1">Uncharacterized protein</fullName>
    </submittedName>
</protein>
<proteinExistence type="predicted"/>
<accession>A0ACC2TJ82</accession>
<evidence type="ECO:0000313" key="2">
    <source>
        <dbReference type="Proteomes" id="UP001165960"/>
    </source>
</evidence>
<keyword evidence="2" id="KW-1185">Reference proteome</keyword>
<dbReference type="Proteomes" id="UP001165960">
    <property type="component" value="Unassembled WGS sequence"/>
</dbReference>
<organism evidence="1 2">
    <name type="scientific">Entomophthora muscae</name>
    <dbReference type="NCBI Taxonomy" id="34485"/>
    <lineage>
        <taxon>Eukaryota</taxon>
        <taxon>Fungi</taxon>
        <taxon>Fungi incertae sedis</taxon>
        <taxon>Zoopagomycota</taxon>
        <taxon>Entomophthoromycotina</taxon>
        <taxon>Entomophthoromycetes</taxon>
        <taxon>Entomophthorales</taxon>
        <taxon>Entomophthoraceae</taxon>
        <taxon>Entomophthora</taxon>
    </lineage>
</organism>
<reference evidence="1" key="1">
    <citation type="submission" date="2022-04" db="EMBL/GenBank/DDBJ databases">
        <title>Genome of the entomopathogenic fungus Entomophthora muscae.</title>
        <authorList>
            <person name="Elya C."/>
            <person name="Lovett B.R."/>
            <person name="Lee E."/>
            <person name="Macias A.M."/>
            <person name="Hajek A.E."/>
            <person name="De Bivort B.L."/>
            <person name="Kasson M.T."/>
            <person name="De Fine Licht H.H."/>
            <person name="Stajich J.E."/>
        </authorList>
    </citation>
    <scope>NUCLEOTIDE SEQUENCE</scope>
    <source>
        <strain evidence="1">Berkeley</strain>
    </source>
</reference>
<evidence type="ECO:0000313" key="1">
    <source>
        <dbReference type="EMBL" id="KAJ9074441.1"/>
    </source>
</evidence>